<dbReference type="GO" id="GO:0005576">
    <property type="term" value="C:extracellular region"/>
    <property type="evidence" value="ECO:0007669"/>
    <property type="project" value="InterPro"/>
</dbReference>
<dbReference type="HOGENOM" id="CLU_385464_0_0_1"/>
<keyword evidence="4" id="KW-1185">Reference proteome</keyword>
<feature type="compositionally biased region" description="Low complexity" evidence="1">
    <location>
        <begin position="616"/>
        <end position="651"/>
    </location>
</feature>
<dbReference type="InterPro" id="IPR002557">
    <property type="entry name" value="Chitin-bd_dom"/>
</dbReference>
<organism evidence="3 4">
    <name type="scientific">Vairimorpha apis BRL 01</name>
    <dbReference type="NCBI Taxonomy" id="1037528"/>
    <lineage>
        <taxon>Eukaryota</taxon>
        <taxon>Fungi</taxon>
        <taxon>Fungi incertae sedis</taxon>
        <taxon>Microsporidia</taxon>
        <taxon>Nosematidae</taxon>
        <taxon>Vairimorpha</taxon>
    </lineage>
</organism>
<feature type="region of interest" description="Disordered" evidence="1">
    <location>
        <begin position="454"/>
        <end position="717"/>
    </location>
</feature>
<proteinExistence type="predicted"/>
<feature type="compositionally biased region" description="Basic and acidic residues" evidence="1">
    <location>
        <begin position="590"/>
        <end position="606"/>
    </location>
</feature>
<evidence type="ECO:0000313" key="3">
    <source>
        <dbReference type="EMBL" id="EQB60865.1"/>
    </source>
</evidence>
<feature type="compositionally biased region" description="Basic and acidic residues" evidence="1">
    <location>
        <begin position="488"/>
        <end position="498"/>
    </location>
</feature>
<name>T0MIP7_9MICR</name>
<dbReference type="VEuPathDB" id="MicrosporidiaDB:NAPIS_ORF01564"/>
<protein>
    <recommendedName>
        <fullName evidence="2">Chitin-binding type-2 domain-containing protein</fullName>
    </recommendedName>
</protein>
<reference evidence="3 4" key="1">
    <citation type="journal article" date="2013" name="BMC Genomics">
        <title>Genome sequencing and comparative genomics of honey bee microsporidia, Nosema apis reveal novel insights into host-parasite interactions.</title>
        <authorList>
            <person name="Chen Yp."/>
            <person name="Pettis J.S."/>
            <person name="Zhao Y."/>
            <person name="Liu X."/>
            <person name="Tallon L.J."/>
            <person name="Sadzewicz L.D."/>
            <person name="Li R."/>
            <person name="Zheng H."/>
            <person name="Huang S."/>
            <person name="Zhang X."/>
            <person name="Hamilton M.C."/>
            <person name="Pernal S.F."/>
            <person name="Melathopoulos A.P."/>
            <person name="Yan X."/>
            <person name="Evans J.D."/>
        </authorList>
    </citation>
    <scope>NUCLEOTIDE SEQUENCE [LARGE SCALE GENOMIC DNA]</scope>
    <source>
        <strain evidence="3 4">BRL 01</strain>
    </source>
</reference>
<feature type="compositionally biased region" description="Basic and acidic residues" evidence="1">
    <location>
        <begin position="693"/>
        <end position="717"/>
    </location>
</feature>
<feature type="compositionally biased region" description="Basic and acidic residues" evidence="1">
    <location>
        <begin position="456"/>
        <end position="481"/>
    </location>
</feature>
<accession>T0MIP7</accession>
<dbReference type="AlphaFoldDB" id="T0MIP7"/>
<dbReference type="EMBL" id="KE647219">
    <property type="protein sequence ID" value="EQB60865.1"/>
    <property type="molecule type" value="Genomic_DNA"/>
</dbReference>
<feature type="compositionally biased region" description="Low complexity" evidence="1">
    <location>
        <begin position="668"/>
        <end position="678"/>
    </location>
</feature>
<gene>
    <name evidence="3" type="ORF">NAPIS_ORF01564</name>
</gene>
<dbReference type="PROSITE" id="PS50940">
    <property type="entry name" value="CHIT_BIND_II"/>
    <property type="match status" value="1"/>
</dbReference>
<dbReference type="Proteomes" id="UP000053780">
    <property type="component" value="Unassembled WGS sequence"/>
</dbReference>
<evidence type="ECO:0000313" key="4">
    <source>
        <dbReference type="Proteomes" id="UP000053780"/>
    </source>
</evidence>
<sequence length="717" mass="84897">MLCHETMSDLLKNTGCAKGDNTGLSDFMASPTAKKVVCGEPLQDKCENDYIQKMNSFNNVPRNKSNLGFSNNCDVTSVKENYQNCEGHSNNLQHLNYPMQPLQSTYQTPSQPLILPIQPNSQQIQNQPQLSSQQFCNSNISQQQCIPQQNSIQQPVQFFQPKENTKQSYNQQNNCLINEMPNHNLENNFCQTNSNISPEIDLRLQPSVSPIITYSQPVQQPLFVPPVQPMPQPIQQQFNQPIQQQSSYQQQCNPYINHQPKQQYCMPKTYQPNYDCNLTYRQTNCKPQRHLQQMCENQIINNSNNRSIRYNNNCRENYDICNNTRRYDNNCREDNFKKENHDICNNTRRYNNNCREDNFDICENEGRRRKNENNYYDDYNNNQFNKDRNGSIIFNESDNNQFNNGRYVPNNTDEREFNYLLKEGILVIQPGTDLHRKVSKIFKDNRTIKVSNLDNKLNDDRNGRLTKDNVYDDRKRNRSYDDTDSNDDYTRRRNRNNDYESDENDRRRRNRNKNGNRNYDSDSDEKYTRRRNKKRNSNNDDSDSDERYNNRRNNDDADLETQNVFQDNRIKPRKKSSYLLNKSFVKSNNKKTDNKLKNSKLNEKSKFYKLSKLKNQDQQNNNESNDKQNSNNNNQNEKNNNQNDKQENNNQPEPEITVEVNLDDDKANVNVNNKQKSKVNLDNDKEQEEDLDDDKKEDNMKDDNKEGYLKEKKLYKK</sequence>
<feature type="compositionally biased region" description="Polar residues" evidence="1">
    <location>
        <begin position="578"/>
        <end position="587"/>
    </location>
</feature>
<evidence type="ECO:0000256" key="1">
    <source>
        <dbReference type="SAM" id="MobiDB-lite"/>
    </source>
</evidence>
<feature type="compositionally biased region" description="Basic and acidic residues" evidence="1">
    <location>
        <begin position="545"/>
        <end position="555"/>
    </location>
</feature>
<feature type="domain" description="Chitin-binding type-2" evidence="2">
    <location>
        <begin position="292"/>
        <end position="356"/>
    </location>
</feature>
<dbReference type="GO" id="GO:0008061">
    <property type="term" value="F:chitin binding"/>
    <property type="evidence" value="ECO:0007669"/>
    <property type="project" value="InterPro"/>
</dbReference>
<evidence type="ECO:0000259" key="2">
    <source>
        <dbReference type="PROSITE" id="PS50940"/>
    </source>
</evidence>